<dbReference type="Pfam" id="PF00583">
    <property type="entry name" value="Acetyltransf_1"/>
    <property type="match status" value="1"/>
</dbReference>
<sequence>MLAYTTHRPDSATRIFAALGDLYAVVYAEPPYREGAEEINRFRTCLPDQAARPGFTLITAEDDGDLVGATYGWTMPAGTWWSRADTDPPAEVHDADKIAVLEWIVHPQRRGQGIGAALMSRLLRERSEPYATLASDPRSRARAIYARNGWRQVARSTLPWGPPMDLLVLDLRRPTVRNSANCSPF</sequence>
<dbReference type="GO" id="GO:0016747">
    <property type="term" value="F:acyltransferase activity, transferring groups other than amino-acyl groups"/>
    <property type="evidence" value="ECO:0007669"/>
    <property type="project" value="InterPro"/>
</dbReference>
<evidence type="ECO:0000259" key="1">
    <source>
        <dbReference type="PROSITE" id="PS51186"/>
    </source>
</evidence>
<dbReference type="AlphaFoldDB" id="A0A1C5AGW0"/>
<dbReference type="EMBL" id="FMCX01000010">
    <property type="protein sequence ID" value="SCF44492.1"/>
    <property type="molecule type" value="Genomic_DNA"/>
</dbReference>
<dbReference type="PROSITE" id="PS51186">
    <property type="entry name" value="GNAT"/>
    <property type="match status" value="1"/>
</dbReference>
<accession>A0A1C5AGW0</accession>
<feature type="domain" description="N-acetyltransferase" evidence="1">
    <location>
        <begin position="2"/>
        <end position="172"/>
    </location>
</feature>
<dbReference type="InterPro" id="IPR016181">
    <property type="entry name" value="Acyl_CoA_acyltransferase"/>
</dbReference>
<gene>
    <name evidence="2" type="ORF">GA0070564_11098</name>
</gene>
<dbReference type="RefSeq" id="WP_091614554.1">
    <property type="nucleotide sequence ID" value="NZ_FMCX01000010.1"/>
</dbReference>
<reference evidence="3" key="1">
    <citation type="submission" date="2016-06" db="EMBL/GenBank/DDBJ databases">
        <authorList>
            <person name="Varghese N."/>
            <person name="Submissions Spin"/>
        </authorList>
    </citation>
    <scope>NUCLEOTIDE SEQUENCE [LARGE SCALE GENOMIC DNA]</scope>
    <source>
        <strain evidence="3">DSM 44830</strain>
    </source>
</reference>
<dbReference type="STRING" id="262898.GA0070564_11098"/>
<name>A0A1C5AGW0_9ACTN</name>
<dbReference type="InterPro" id="IPR000182">
    <property type="entry name" value="GNAT_dom"/>
</dbReference>
<organism evidence="2 3">
    <name type="scientific">Micromonospora mirobrigensis</name>
    <dbReference type="NCBI Taxonomy" id="262898"/>
    <lineage>
        <taxon>Bacteria</taxon>
        <taxon>Bacillati</taxon>
        <taxon>Actinomycetota</taxon>
        <taxon>Actinomycetes</taxon>
        <taxon>Micromonosporales</taxon>
        <taxon>Micromonosporaceae</taxon>
        <taxon>Micromonospora</taxon>
    </lineage>
</organism>
<dbReference type="Gene3D" id="3.40.630.30">
    <property type="match status" value="1"/>
</dbReference>
<keyword evidence="2" id="KW-0808">Transferase</keyword>
<dbReference type="SUPFAM" id="SSF55729">
    <property type="entry name" value="Acyl-CoA N-acyltransferases (Nat)"/>
    <property type="match status" value="1"/>
</dbReference>
<protein>
    <submittedName>
        <fullName evidence="2">Acetyltransferase (GNAT) domain-containing protein</fullName>
    </submittedName>
</protein>
<keyword evidence="3" id="KW-1185">Reference proteome</keyword>
<dbReference type="CDD" id="cd04301">
    <property type="entry name" value="NAT_SF"/>
    <property type="match status" value="1"/>
</dbReference>
<evidence type="ECO:0000313" key="2">
    <source>
        <dbReference type="EMBL" id="SCF44492.1"/>
    </source>
</evidence>
<proteinExistence type="predicted"/>
<dbReference type="Proteomes" id="UP000199504">
    <property type="component" value="Unassembled WGS sequence"/>
</dbReference>
<dbReference type="OrthoDB" id="4536199at2"/>
<evidence type="ECO:0000313" key="3">
    <source>
        <dbReference type="Proteomes" id="UP000199504"/>
    </source>
</evidence>